<dbReference type="PANTHER" id="PTHR30069">
    <property type="entry name" value="TONB-DEPENDENT OUTER MEMBRANE RECEPTOR"/>
    <property type="match status" value="1"/>
</dbReference>
<feature type="domain" description="TonB-dependent transporter Oar-like beta-barrel" evidence="8">
    <location>
        <begin position="553"/>
        <end position="990"/>
    </location>
</feature>
<dbReference type="InterPro" id="IPR013784">
    <property type="entry name" value="Carb-bd-like_fold"/>
</dbReference>
<dbReference type="AlphaFoldDB" id="A0A250JKG6"/>
<evidence type="ECO:0000256" key="2">
    <source>
        <dbReference type="ARBA" id="ARBA00022448"/>
    </source>
</evidence>
<evidence type="ECO:0000256" key="1">
    <source>
        <dbReference type="ARBA" id="ARBA00004571"/>
    </source>
</evidence>
<dbReference type="Gene3D" id="2.40.170.20">
    <property type="entry name" value="TonB-dependent receptor, beta-barrel domain"/>
    <property type="match status" value="1"/>
</dbReference>
<keyword evidence="5 7" id="KW-0472">Membrane</keyword>
<dbReference type="SUPFAM" id="SSF56935">
    <property type="entry name" value="Porins"/>
    <property type="match status" value="1"/>
</dbReference>
<evidence type="ECO:0000256" key="4">
    <source>
        <dbReference type="ARBA" id="ARBA00022692"/>
    </source>
</evidence>
<keyword evidence="2 7" id="KW-0813">Transport</keyword>
<keyword evidence="6 7" id="KW-0998">Cell outer membrane</keyword>
<evidence type="ECO:0000256" key="7">
    <source>
        <dbReference type="PROSITE-ProRule" id="PRU01360"/>
    </source>
</evidence>
<comment type="subcellular location">
    <subcellularLocation>
        <location evidence="1 7">Cell outer membrane</location>
        <topology evidence="1 7">Multi-pass membrane protein</topology>
    </subcellularLocation>
</comment>
<evidence type="ECO:0000256" key="6">
    <source>
        <dbReference type="ARBA" id="ARBA00023237"/>
    </source>
</evidence>
<feature type="domain" description="TonB-dependent transporter Oar-like beta-barrel" evidence="8">
    <location>
        <begin position="286"/>
        <end position="356"/>
    </location>
</feature>
<evidence type="ECO:0000256" key="5">
    <source>
        <dbReference type="ARBA" id="ARBA00023136"/>
    </source>
</evidence>
<dbReference type="Proteomes" id="UP000217257">
    <property type="component" value="Chromosome"/>
</dbReference>
<gene>
    <name evidence="9" type="ORF">CYFUS_009453</name>
</gene>
<dbReference type="Pfam" id="PF25183">
    <property type="entry name" value="OMP_b-brl_4"/>
    <property type="match status" value="2"/>
</dbReference>
<evidence type="ECO:0000313" key="9">
    <source>
        <dbReference type="EMBL" id="ATB43972.1"/>
    </source>
</evidence>
<keyword evidence="3 7" id="KW-1134">Transmembrane beta strand</keyword>
<protein>
    <submittedName>
        <fullName evidence="9">Trehalose synthase</fullName>
    </submittedName>
</protein>
<dbReference type="SUPFAM" id="SSF49452">
    <property type="entry name" value="Starch-binding domain-like"/>
    <property type="match status" value="1"/>
</dbReference>
<evidence type="ECO:0000259" key="8">
    <source>
        <dbReference type="Pfam" id="PF25183"/>
    </source>
</evidence>
<dbReference type="PROSITE" id="PS52016">
    <property type="entry name" value="TONB_DEPENDENT_REC_3"/>
    <property type="match status" value="1"/>
</dbReference>
<dbReference type="PANTHER" id="PTHR30069:SF46">
    <property type="entry name" value="OAR PROTEIN"/>
    <property type="match status" value="1"/>
</dbReference>
<evidence type="ECO:0000313" key="10">
    <source>
        <dbReference type="Proteomes" id="UP000217257"/>
    </source>
</evidence>
<dbReference type="InterPro" id="IPR057601">
    <property type="entry name" value="Oar-like_b-barrel"/>
</dbReference>
<evidence type="ECO:0000256" key="3">
    <source>
        <dbReference type="ARBA" id="ARBA00022452"/>
    </source>
</evidence>
<dbReference type="InterPro" id="IPR036942">
    <property type="entry name" value="Beta-barrel_TonB_sf"/>
</dbReference>
<sequence length="1096" mass="117821">MGWDLPALSCFCLDFPLGDDAPRHQWAWGALAPHGEASSLNLHLESKQARVLVATLLLGACLWMPRAEAQQNTSVLTGTVVDASNKQPVADVVVTATSPSLQGEQTVVTDKTGLYLIPQLPPGVYTLRFDSEGFQPYSRTDITLRLNRTIRLNAELLPDTFSTTVEVSGTPPSVDVGSARTGVNVDSELINRLATVRPGSKGSASRSFESLAEFAPGSSTDSYGVSLNGTSSPENGFQVDGLSTNNPALGTLGSPLSVEFIQEVNVITGGFMPEFGRSTGGVMTAVTKSGSNEFHGSVFGNLTPGVFEGTPTRVAAEGSVITTTQRLWNLGDFGATLGGPIVKDKLWFFAGVAPSFTRRALNRNLNVFVLGEDGKPVKNAEGFSQTEPIPGTFQRYFADQRSVQYIGKLTWQVHPDHGLTLSVTGTPSGSGGNGRFGYNLDSGLVETETTSGNIINGSYDTLAHIYTQDTRDIALKLSSSFLDKRVLLDANVGWHHQRDTSLPVDGSGIGQTTGLSGIPQFDMRRTGTSAAPSYYSINDFETLPDPSVCDPAGTTNAVRCPVSRYFLGGPGFLLDRTVERYQANAVGTLLLTALGHHVIKAGADVEVMTNQDERAYSGGVLYNESTDGRSFSDFRSFGYLKGPDQPVVQASVPTFTRADALGLFLQDSWSILDRVTLNAGLRYDTQTIYGNGGNVAFALPNQVSPRVGLIYDFTRTGRSKLFATYARYYQNGVLAMINSQFSNVTRLTATRSRAATAAGGPGCDPLTQAAPYTECRDSRNLSTVSGAPSTAVTRYNGQTFAINSPVDPELRPQSSDEITLGGEYEVLPRATLGVSYVRRTMNDVIEDMSINEATNYFIGNPGRGIGAAFPKAIRDYDAVSVYLTKAFADLWLAQASYTWSSLRGNYPGLYRPDNGQLAPNVTSEFDLVSMTQNKVGPLASDRTHNLKLFGSREFLLSSVTSLDVGLSYRAQSGTPLNVTGSQYIYGAGFTYILPRGSGGRLPWVHNVDAHVGFNYKLGRGLTGTITLDAFNLFNFQAVTGRDQNYTFDNVEAITDGTPLAELKNRAGQPATLNPNYGKPISYQAPRSVRIGARVAF</sequence>
<dbReference type="InterPro" id="IPR039426">
    <property type="entry name" value="TonB-dep_rcpt-like"/>
</dbReference>
<dbReference type="Gene3D" id="2.60.40.1120">
    <property type="entry name" value="Carboxypeptidase-like, regulatory domain"/>
    <property type="match status" value="1"/>
</dbReference>
<dbReference type="GO" id="GO:0009279">
    <property type="term" value="C:cell outer membrane"/>
    <property type="evidence" value="ECO:0007669"/>
    <property type="project" value="UniProtKB-SubCell"/>
</dbReference>
<dbReference type="Pfam" id="PF13620">
    <property type="entry name" value="CarboxypepD_reg"/>
    <property type="match status" value="1"/>
</dbReference>
<dbReference type="GO" id="GO:0030246">
    <property type="term" value="F:carbohydrate binding"/>
    <property type="evidence" value="ECO:0007669"/>
    <property type="project" value="InterPro"/>
</dbReference>
<accession>A0A250JKG6</accession>
<reference evidence="9 10" key="1">
    <citation type="submission" date="2017-06" db="EMBL/GenBank/DDBJ databases">
        <title>Sequencing and comparative analysis of myxobacterial genomes.</title>
        <authorList>
            <person name="Rupp O."/>
            <person name="Goesmann A."/>
            <person name="Sogaard-Andersen L."/>
        </authorList>
    </citation>
    <scope>NUCLEOTIDE SEQUENCE [LARGE SCALE GENOMIC DNA]</scope>
    <source>
        <strain evidence="9 10">DSM 52655</strain>
    </source>
</reference>
<comment type="similarity">
    <text evidence="7">Belongs to the TonB-dependent receptor family.</text>
</comment>
<dbReference type="KEGG" id="cfus:CYFUS_009453"/>
<dbReference type="GO" id="GO:0044718">
    <property type="term" value="P:siderophore transmembrane transport"/>
    <property type="evidence" value="ECO:0007669"/>
    <property type="project" value="TreeGrafter"/>
</dbReference>
<dbReference type="EMBL" id="CP022098">
    <property type="protein sequence ID" value="ATB43972.1"/>
    <property type="molecule type" value="Genomic_DNA"/>
</dbReference>
<name>A0A250JKG6_9BACT</name>
<proteinExistence type="inferred from homology"/>
<dbReference type="GO" id="GO:0015344">
    <property type="term" value="F:siderophore uptake transmembrane transporter activity"/>
    <property type="evidence" value="ECO:0007669"/>
    <property type="project" value="TreeGrafter"/>
</dbReference>
<organism evidence="9 10">
    <name type="scientific">Cystobacter fuscus</name>
    <dbReference type="NCBI Taxonomy" id="43"/>
    <lineage>
        <taxon>Bacteria</taxon>
        <taxon>Pseudomonadati</taxon>
        <taxon>Myxococcota</taxon>
        <taxon>Myxococcia</taxon>
        <taxon>Myxococcales</taxon>
        <taxon>Cystobacterineae</taxon>
        <taxon>Archangiaceae</taxon>
        <taxon>Cystobacter</taxon>
    </lineage>
</organism>
<keyword evidence="4 7" id="KW-0812">Transmembrane</keyword>